<dbReference type="PANTHER" id="PTHR45835">
    <property type="entry name" value="YALI0A06105P"/>
    <property type="match status" value="1"/>
</dbReference>
<keyword evidence="1" id="KW-0479">Metal-binding</keyword>
<dbReference type="InterPro" id="IPR036397">
    <property type="entry name" value="RNaseH_sf"/>
</dbReference>
<evidence type="ECO:0000259" key="2">
    <source>
        <dbReference type="PROSITE" id="PS50158"/>
    </source>
</evidence>
<dbReference type="Gene3D" id="3.30.70.270">
    <property type="match status" value="1"/>
</dbReference>
<dbReference type="GO" id="GO:0003676">
    <property type="term" value="F:nucleic acid binding"/>
    <property type="evidence" value="ECO:0007669"/>
    <property type="project" value="InterPro"/>
</dbReference>
<dbReference type="Pfam" id="PF00098">
    <property type="entry name" value="zf-CCHC"/>
    <property type="match status" value="1"/>
</dbReference>
<dbReference type="PANTHER" id="PTHR45835:SF103">
    <property type="entry name" value="RNA-DIRECTED DNA POLYMERASE"/>
    <property type="match status" value="1"/>
</dbReference>
<dbReference type="SUPFAM" id="SSF56672">
    <property type="entry name" value="DNA/RNA polymerases"/>
    <property type="match status" value="1"/>
</dbReference>
<dbReference type="Gene3D" id="1.10.340.70">
    <property type="match status" value="1"/>
</dbReference>
<dbReference type="GO" id="GO:0008270">
    <property type="term" value="F:zinc ion binding"/>
    <property type="evidence" value="ECO:0007669"/>
    <property type="project" value="UniProtKB-KW"/>
</dbReference>
<dbReference type="EMBL" id="BKCJ010003200">
    <property type="protein sequence ID" value="GEU53613.1"/>
    <property type="molecule type" value="Genomic_DNA"/>
</dbReference>
<dbReference type="InterPro" id="IPR043502">
    <property type="entry name" value="DNA/RNA_pol_sf"/>
</dbReference>
<dbReference type="Gene3D" id="3.10.10.10">
    <property type="entry name" value="HIV Type 1 Reverse Transcriptase, subunit A, domain 1"/>
    <property type="match status" value="1"/>
</dbReference>
<accession>A0A6L2KVG8</accession>
<dbReference type="InterPro" id="IPR001878">
    <property type="entry name" value="Znf_CCHC"/>
</dbReference>
<keyword evidence="1" id="KW-0863">Zinc-finger</keyword>
<evidence type="ECO:0000256" key="1">
    <source>
        <dbReference type="PROSITE-ProRule" id="PRU00047"/>
    </source>
</evidence>
<protein>
    <submittedName>
        <fullName evidence="3">Putative reverse transcriptase domain-containing protein</fullName>
    </submittedName>
</protein>
<proteinExistence type="predicted"/>
<gene>
    <name evidence="3" type="ORF">Tci_025591</name>
</gene>
<keyword evidence="3" id="KW-0695">RNA-directed DNA polymerase</keyword>
<dbReference type="PROSITE" id="PS50158">
    <property type="entry name" value="ZF_CCHC"/>
    <property type="match status" value="1"/>
</dbReference>
<dbReference type="InterPro" id="IPR012337">
    <property type="entry name" value="RNaseH-like_sf"/>
</dbReference>
<dbReference type="InterPro" id="IPR041588">
    <property type="entry name" value="Integrase_H2C2"/>
</dbReference>
<dbReference type="GO" id="GO:0003964">
    <property type="term" value="F:RNA-directed DNA polymerase activity"/>
    <property type="evidence" value="ECO:0007669"/>
    <property type="project" value="UniProtKB-KW"/>
</dbReference>
<evidence type="ECO:0000313" key="3">
    <source>
        <dbReference type="EMBL" id="GEU53613.1"/>
    </source>
</evidence>
<dbReference type="AlphaFoldDB" id="A0A6L2KVG8"/>
<dbReference type="InterPro" id="IPR043128">
    <property type="entry name" value="Rev_trsase/Diguanyl_cyclase"/>
</dbReference>
<comment type="caution">
    <text evidence="3">The sequence shown here is derived from an EMBL/GenBank/DDBJ whole genome shotgun (WGS) entry which is preliminary data.</text>
</comment>
<keyword evidence="3" id="KW-0808">Transferase</keyword>
<dbReference type="Pfam" id="PF24626">
    <property type="entry name" value="SH3_Tf2-1"/>
    <property type="match status" value="1"/>
</dbReference>
<reference evidence="3" key="1">
    <citation type="journal article" date="2019" name="Sci. Rep.">
        <title>Draft genome of Tanacetum cinerariifolium, the natural source of mosquito coil.</title>
        <authorList>
            <person name="Yamashiro T."/>
            <person name="Shiraishi A."/>
            <person name="Satake H."/>
            <person name="Nakayama K."/>
        </authorList>
    </citation>
    <scope>NUCLEOTIDE SEQUENCE</scope>
</reference>
<dbReference type="SUPFAM" id="SSF53098">
    <property type="entry name" value="Ribonuclease H-like"/>
    <property type="match status" value="1"/>
</dbReference>
<keyword evidence="3" id="KW-0548">Nucleotidyltransferase</keyword>
<dbReference type="InterPro" id="IPR056924">
    <property type="entry name" value="SH3_Tf2-1"/>
</dbReference>
<dbReference type="Gene3D" id="3.30.420.10">
    <property type="entry name" value="Ribonuclease H-like superfamily/Ribonuclease H"/>
    <property type="match status" value="2"/>
</dbReference>
<name>A0A6L2KVG8_TANCI</name>
<organism evidence="3">
    <name type="scientific">Tanacetum cinerariifolium</name>
    <name type="common">Dalmatian daisy</name>
    <name type="synonym">Chrysanthemum cinerariifolium</name>
    <dbReference type="NCBI Taxonomy" id="118510"/>
    <lineage>
        <taxon>Eukaryota</taxon>
        <taxon>Viridiplantae</taxon>
        <taxon>Streptophyta</taxon>
        <taxon>Embryophyta</taxon>
        <taxon>Tracheophyta</taxon>
        <taxon>Spermatophyta</taxon>
        <taxon>Magnoliopsida</taxon>
        <taxon>eudicotyledons</taxon>
        <taxon>Gunneridae</taxon>
        <taxon>Pentapetalae</taxon>
        <taxon>asterids</taxon>
        <taxon>campanulids</taxon>
        <taxon>Asterales</taxon>
        <taxon>Asteraceae</taxon>
        <taxon>Asteroideae</taxon>
        <taxon>Anthemideae</taxon>
        <taxon>Anthemidinae</taxon>
        <taxon>Tanacetum</taxon>
    </lineage>
</organism>
<keyword evidence="1" id="KW-0862">Zinc</keyword>
<feature type="domain" description="CCHC-type" evidence="2">
    <location>
        <begin position="32"/>
        <end position="46"/>
    </location>
</feature>
<dbReference type="SMART" id="SM00343">
    <property type="entry name" value="ZnF_C2HC"/>
    <property type="match status" value="1"/>
</dbReference>
<dbReference type="Pfam" id="PF17921">
    <property type="entry name" value="Integrase_H2C2"/>
    <property type="match status" value="1"/>
</dbReference>
<sequence>MTTTQNEGEDQAGTTPNCDRCRLCHFGRCLSKCNNCGRTGHKARDCQGKAVAFGTSAQPVVLGTFDVIVKIDWLVVRDAVIVCERGCHLFLAQVAEKEPAKKRLEDVLVIYDFLEVFPDDLLGLPSPQQVEFNIDLVHRATFVACAPYQLASSEMKELSDQLQDFSKKGFIRPSSSPLGSSSVIYDVLIYSKKKDEHEEHLKAILQLLKKEKLYAKFSKCDFWLDYVQFLSHREKVIAYASQKLKTHEENYTNHELELGAIYILDQKELHMRQQRWIELFSDYDCEIRYYPGKANVVADALSRKERERPLRVRSLAENLGRLIKPTFEVRSDGIRYFDKLIRLPLFGGLRDLIMHKLHKSKYSIHPRSNNMYQDLKKLYRWPNMKAEIATYVSKCLTCAKVKAEHQKPSIFFQQHEILKWKWEKITMDFITGLPRTPSGYDSIWVIVDPLTKSAHFLPMKKTDSMEKLTQLYSKEIICRHGVLVSIISDRDSCFASSWDRHLPLVEFSYNNSYHASINAAPFEALYGRKCRSPICWSEVRDIQLTGLEMIRETTEKIVQIKNCLKLSLRYVGPFKVIDKVGPVAYKLELPDELRSIHNTFHVSNLKKFLADENLVIPLEGIQLNDKLHFIEEPVEIMDREVKQLKHSRIPIVKV</sequence>